<evidence type="ECO:0000313" key="3">
    <source>
        <dbReference type="EMBL" id="PIT46162.1"/>
    </source>
</evidence>
<gene>
    <name evidence="3" type="ORF">BHC46_08150</name>
    <name evidence="2" type="ORF">BHC46_10140</name>
    <name evidence="1" type="ORF">BHC46_11915</name>
</gene>
<name>A0A2N9XBK9_9NEIS</name>
<evidence type="ECO:0000313" key="4">
    <source>
        <dbReference type="Proteomes" id="UP000229970"/>
    </source>
</evidence>
<dbReference type="EMBL" id="MEIP01000029">
    <property type="protein sequence ID" value="PIT43960.1"/>
    <property type="molecule type" value="Genomic_DNA"/>
</dbReference>
<sequence>MNFVNSASVANLLIDVSMTRGQFQHYKEHIDTHDKHENLRVGTKQVADDNGNMVDQPVYEDFYFKQYSMKTVNKAEMVAKVHSSVLYDLNRHYSTKCTSSQTYYWFDGHVPRKYTAFTEGKLLGREEQLGLARENLWSQMRGDFNEMSRVLANL</sequence>
<dbReference type="Proteomes" id="UP000229970">
    <property type="component" value="Unassembled WGS sequence"/>
</dbReference>
<evidence type="ECO:0000313" key="2">
    <source>
        <dbReference type="EMBL" id="PIT45450.1"/>
    </source>
</evidence>
<proteinExistence type="predicted"/>
<evidence type="ECO:0000313" key="1">
    <source>
        <dbReference type="EMBL" id="PIT43960.1"/>
    </source>
</evidence>
<dbReference type="EMBL" id="MEIP01000023">
    <property type="protein sequence ID" value="PIT46162.1"/>
    <property type="molecule type" value="Genomic_DNA"/>
</dbReference>
<dbReference type="AlphaFoldDB" id="A0A2N9XBK9"/>
<protein>
    <submittedName>
        <fullName evidence="1">Uncharacterized protein</fullName>
    </submittedName>
</protein>
<reference evidence="1 4" key="1">
    <citation type="journal article" date="2017" name="MBio">
        <title>Type VI secretion-mediated competition in the bee gut microbiome.</title>
        <authorList>
            <person name="Steele M.I."/>
            <person name="Kwong W.K."/>
            <person name="Powell J.E."/>
            <person name="Whiteley M."/>
            <person name="Moran N.A."/>
        </authorList>
    </citation>
    <scope>NUCLEOTIDE SEQUENCE [LARGE SCALE GENOMIC DNA]</scope>
    <source>
        <strain evidence="1 4">Ruf1-X</strain>
    </source>
</reference>
<organism evidence="1 4">
    <name type="scientific">Snodgrassella alvi</name>
    <dbReference type="NCBI Taxonomy" id="1196083"/>
    <lineage>
        <taxon>Bacteria</taxon>
        <taxon>Pseudomonadati</taxon>
        <taxon>Pseudomonadota</taxon>
        <taxon>Betaproteobacteria</taxon>
        <taxon>Neisseriales</taxon>
        <taxon>Neisseriaceae</taxon>
        <taxon>Snodgrassella</taxon>
    </lineage>
</organism>
<dbReference type="RefSeq" id="WP_100101214.1">
    <property type="nucleotide sequence ID" value="NZ_MEIP01000023.1"/>
</dbReference>
<dbReference type="EMBL" id="MEIP01000025">
    <property type="protein sequence ID" value="PIT45450.1"/>
    <property type="molecule type" value="Genomic_DNA"/>
</dbReference>
<accession>A0A2N9XBK9</accession>
<comment type="caution">
    <text evidence="1">The sequence shown here is derived from an EMBL/GenBank/DDBJ whole genome shotgun (WGS) entry which is preliminary data.</text>
</comment>